<gene>
    <name evidence="1" type="ORF">BCV69DRAFT_63009</name>
</gene>
<evidence type="ECO:0008006" key="3">
    <source>
        <dbReference type="Google" id="ProtNLM"/>
    </source>
</evidence>
<keyword evidence="2" id="KW-1185">Reference proteome</keyword>
<reference evidence="1 2" key="1">
    <citation type="journal article" date="2018" name="Mol. Biol. Evol.">
        <title>Broad Genomic Sampling Reveals a Smut Pathogenic Ancestry of the Fungal Clade Ustilaginomycotina.</title>
        <authorList>
            <person name="Kijpornyongpan T."/>
            <person name="Mondo S.J."/>
            <person name="Barry K."/>
            <person name="Sandor L."/>
            <person name="Lee J."/>
            <person name="Lipzen A."/>
            <person name="Pangilinan J."/>
            <person name="LaButti K."/>
            <person name="Hainaut M."/>
            <person name="Henrissat B."/>
            <person name="Grigoriev I.V."/>
            <person name="Spatafora J.W."/>
            <person name="Aime M.C."/>
        </authorList>
    </citation>
    <scope>NUCLEOTIDE SEQUENCE [LARGE SCALE GENOMIC DNA]</scope>
    <source>
        <strain evidence="1 2">MCA 4718</strain>
    </source>
</reference>
<dbReference type="InterPro" id="IPR006357">
    <property type="entry name" value="HAD-SF_hydro_IIA"/>
</dbReference>
<evidence type="ECO:0000313" key="1">
    <source>
        <dbReference type="EMBL" id="PWN18788.1"/>
    </source>
</evidence>
<dbReference type="GO" id="GO:0016791">
    <property type="term" value="F:phosphatase activity"/>
    <property type="evidence" value="ECO:0007669"/>
    <property type="project" value="TreeGrafter"/>
</dbReference>
<dbReference type="PANTHER" id="PTHR19288">
    <property type="entry name" value="4-NITROPHENYLPHOSPHATASE-RELATED"/>
    <property type="match status" value="1"/>
</dbReference>
<proteinExistence type="predicted"/>
<dbReference type="AlphaFoldDB" id="A0A316U1R8"/>
<sequence length="343" mass="36763">MPPSAPRLARAMKYLLLDLNGTIHVGDTPTPGALAALERLQKASQGGEKFKVRFCSNSSKESSSSLIARLRSMSFPAALIPPEDVFTSLDAARRLFASTSNGSAPLLLLSQSAQEPFQDLPGAFHAKADRLPSELNVEEQQKLRACDAIVIGLAPGLMRYEWLDEAFRLLSGEYGSKTVRLIGTHRALYHRPGGKGKDGAQKQPLSLGPGAFLAALEEGAGLSRENTVTVGKPQWTFFEECLKGMGWSSDAKVGANGKDEVWIVGDDATQDLSILKAGPDSLPADLNIKRALVKTGKYRDGDEGKVTPLENQGAAEHNKLVVSESFAAWVDGFLSGQEDIAST</sequence>
<dbReference type="Pfam" id="PF13344">
    <property type="entry name" value="Hydrolase_6"/>
    <property type="match status" value="1"/>
</dbReference>
<organism evidence="1 2">
    <name type="scientific">Pseudomicrostroma glucosiphilum</name>
    <dbReference type="NCBI Taxonomy" id="1684307"/>
    <lineage>
        <taxon>Eukaryota</taxon>
        <taxon>Fungi</taxon>
        <taxon>Dikarya</taxon>
        <taxon>Basidiomycota</taxon>
        <taxon>Ustilaginomycotina</taxon>
        <taxon>Exobasidiomycetes</taxon>
        <taxon>Microstromatales</taxon>
        <taxon>Microstromatales incertae sedis</taxon>
        <taxon>Pseudomicrostroma</taxon>
    </lineage>
</organism>
<dbReference type="InterPro" id="IPR036412">
    <property type="entry name" value="HAD-like_sf"/>
</dbReference>
<dbReference type="SUPFAM" id="SSF56784">
    <property type="entry name" value="HAD-like"/>
    <property type="match status" value="1"/>
</dbReference>
<dbReference type="OrthoDB" id="426235at2759"/>
<protein>
    <recommendedName>
        <fullName evidence="3">HAD-like protein</fullName>
    </recommendedName>
</protein>
<name>A0A316U1R8_9BASI</name>
<dbReference type="EMBL" id="KZ819334">
    <property type="protein sequence ID" value="PWN18788.1"/>
    <property type="molecule type" value="Genomic_DNA"/>
</dbReference>
<dbReference type="Proteomes" id="UP000245942">
    <property type="component" value="Unassembled WGS sequence"/>
</dbReference>
<evidence type="ECO:0000313" key="2">
    <source>
        <dbReference type="Proteomes" id="UP000245942"/>
    </source>
</evidence>
<accession>A0A316U1R8</accession>
<dbReference type="Gene3D" id="3.40.50.1000">
    <property type="entry name" value="HAD superfamily/HAD-like"/>
    <property type="match status" value="2"/>
</dbReference>
<dbReference type="GO" id="GO:0005737">
    <property type="term" value="C:cytoplasm"/>
    <property type="evidence" value="ECO:0007669"/>
    <property type="project" value="TreeGrafter"/>
</dbReference>
<dbReference type="STRING" id="1684307.A0A316U1R8"/>
<dbReference type="InterPro" id="IPR023214">
    <property type="entry name" value="HAD_sf"/>
</dbReference>
<dbReference type="PANTHER" id="PTHR19288:SF46">
    <property type="entry name" value="HALOACID DEHALOGENASE-LIKE HYDROLASE DOMAIN-CONTAINING PROTEIN 2"/>
    <property type="match status" value="1"/>
</dbReference>
<dbReference type="GeneID" id="37017147"/>
<dbReference type="RefSeq" id="XP_025345948.1">
    <property type="nucleotide sequence ID" value="XM_025495413.1"/>
</dbReference>